<evidence type="ECO:0000256" key="1">
    <source>
        <dbReference type="SAM" id="MobiDB-lite"/>
    </source>
</evidence>
<keyword evidence="2" id="KW-0418">Kinase</keyword>
<accession>A0A0W0TF15</accession>
<proteinExistence type="predicted"/>
<sequence>MYVIAICGPIGADLNHLAKQISAAIKSKSVSIVTEDKLMNEKGEYAVQDLAERIEKEQGVLICVGHFMFNKNALDEAFAAGLNPKKAECSTPSVTGKEPQVIPGKTKVINLQIFLETDSDTCYKNYLQAKLDKTSINLTEILQINEEYELSIKPKNDDIINPSRKYAHVKVHEAGDHAVLCSLINSAVNPVPVNSTANPVPDQEQNLEPTAHRFFS</sequence>
<name>A0A0W0TF15_LEGER</name>
<feature type="compositionally biased region" description="Polar residues" evidence="1">
    <location>
        <begin position="196"/>
        <end position="208"/>
    </location>
</feature>
<dbReference type="AlphaFoldDB" id="A0A0W0TF15"/>
<dbReference type="Proteomes" id="UP000054773">
    <property type="component" value="Unassembled WGS sequence"/>
</dbReference>
<dbReference type="EMBL" id="LNYA01000034">
    <property type="protein sequence ID" value="KTC94144.1"/>
    <property type="molecule type" value="Genomic_DNA"/>
</dbReference>
<evidence type="ECO:0000313" key="2">
    <source>
        <dbReference type="EMBL" id="KTC94144.1"/>
    </source>
</evidence>
<keyword evidence="3" id="KW-1185">Reference proteome</keyword>
<evidence type="ECO:0000313" key="3">
    <source>
        <dbReference type="Proteomes" id="UP000054773"/>
    </source>
</evidence>
<keyword evidence="2" id="KW-0808">Transferase</keyword>
<protein>
    <submittedName>
        <fullName evidence="2">Uridine/cytidine kinase</fullName>
    </submittedName>
</protein>
<reference evidence="2 3" key="1">
    <citation type="submission" date="2015-11" db="EMBL/GenBank/DDBJ databases">
        <title>Genomic analysis of 38 Legionella species identifies large and diverse effector repertoires.</title>
        <authorList>
            <person name="Burstein D."/>
            <person name="Amaro F."/>
            <person name="Zusman T."/>
            <person name="Lifshitz Z."/>
            <person name="Cohen O."/>
            <person name="Gilbert J.A."/>
            <person name="Pupko T."/>
            <person name="Shuman H.A."/>
            <person name="Segal G."/>
        </authorList>
    </citation>
    <scope>NUCLEOTIDE SEQUENCE [LARGE SCALE GENOMIC DNA]</scope>
    <source>
        <strain evidence="2 3">SE-32A-C8</strain>
    </source>
</reference>
<gene>
    <name evidence="2" type="ORF">Lery_2311</name>
</gene>
<dbReference type="RefSeq" id="WP_058527434.1">
    <property type="nucleotide sequence ID" value="NZ_CAAAHY010000006.1"/>
</dbReference>
<feature type="region of interest" description="Disordered" evidence="1">
    <location>
        <begin position="196"/>
        <end position="216"/>
    </location>
</feature>
<dbReference type="InterPro" id="IPR027417">
    <property type="entry name" value="P-loop_NTPase"/>
</dbReference>
<comment type="caution">
    <text evidence="2">The sequence shown here is derived from an EMBL/GenBank/DDBJ whole genome shotgun (WGS) entry which is preliminary data.</text>
</comment>
<dbReference type="Gene3D" id="3.40.50.300">
    <property type="entry name" value="P-loop containing nucleotide triphosphate hydrolases"/>
    <property type="match status" value="1"/>
</dbReference>
<dbReference type="GO" id="GO:0016301">
    <property type="term" value="F:kinase activity"/>
    <property type="evidence" value="ECO:0007669"/>
    <property type="project" value="UniProtKB-KW"/>
</dbReference>
<dbReference type="OrthoDB" id="5652002at2"/>
<dbReference type="PATRIC" id="fig|448.7.peg.2430"/>
<organism evidence="2 3">
    <name type="scientific">Legionella erythra</name>
    <dbReference type="NCBI Taxonomy" id="448"/>
    <lineage>
        <taxon>Bacteria</taxon>
        <taxon>Pseudomonadati</taxon>
        <taxon>Pseudomonadota</taxon>
        <taxon>Gammaproteobacteria</taxon>
        <taxon>Legionellales</taxon>
        <taxon>Legionellaceae</taxon>
        <taxon>Legionella</taxon>
    </lineage>
</organism>
<dbReference type="STRING" id="448.Lery_2311"/>